<dbReference type="NCBIfam" id="NF033788">
    <property type="entry name" value="HTH_metalloreg"/>
    <property type="match status" value="1"/>
</dbReference>
<dbReference type="CDD" id="cd00090">
    <property type="entry name" value="HTH_ARSR"/>
    <property type="match status" value="1"/>
</dbReference>
<dbReference type="InterPro" id="IPR001845">
    <property type="entry name" value="HTH_ArsR_DNA-bd_dom"/>
</dbReference>
<reference evidence="2 3" key="1">
    <citation type="journal article" date="2015" name="Genome Announc.">
        <title>Complete Genome Sequencing of Protease-Producing Novel Arthrobacter sp. Strain IHBB 11108 Using PacBio Single-Molecule Real-Time Sequencing Technology.</title>
        <authorList>
            <person name="Kiran S."/>
            <person name="Swarnkar M.K."/>
            <person name="Pal M."/>
            <person name="Thakur R."/>
            <person name="Tewari R."/>
            <person name="Singh A.K."/>
            <person name="Gulati A."/>
        </authorList>
    </citation>
    <scope>NUCLEOTIDE SEQUENCE [LARGE SCALE GENOMIC DNA]</scope>
    <source>
        <strain evidence="2 3">IHBB 11108</strain>
    </source>
</reference>
<dbReference type="SUPFAM" id="SSF46785">
    <property type="entry name" value="Winged helix' DNA-binding domain"/>
    <property type="match status" value="1"/>
</dbReference>
<dbReference type="Proteomes" id="UP000061839">
    <property type="component" value="Chromosome"/>
</dbReference>
<evidence type="ECO:0000313" key="2">
    <source>
        <dbReference type="EMBL" id="AJT40512.1"/>
    </source>
</evidence>
<feature type="domain" description="HTH arsR-type" evidence="1">
    <location>
        <begin position="3"/>
        <end position="97"/>
    </location>
</feature>
<dbReference type="Pfam" id="PF12840">
    <property type="entry name" value="HTH_20"/>
    <property type="match status" value="1"/>
</dbReference>
<dbReference type="InterPro" id="IPR011991">
    <property type="entry name" value="ArsR-like_HTH"/>
</dbReference>
<name>A0A0D4BVR7_9MICC</name>
<organism evidence="2 3">
    <name type="scientific">Psychromicrobium lacuslunae</name>
    <dbReference type="NCBI Taxonomy" id="1618207"/>
    <lineage>
        <taxon>Bacteria</taxon>
        <taxon>Bacillati</taxon>
        <taxon>Actinomycetota</taxon>
        <taxon>Actinomycetes</taxon>
        <taxon>Micrococcales</taxon>
        <taxon>Micrococcaceae</taxon>
        <taxon>Psychromicrobium</taxon>
    </lineage>
</organism>
<dbReference type="RefSeq" id="WP_045073183.1">
    <property type="nucleotide sequence ID" value="NZ_CP011005.1"/>
</dbReference>
<dbReference type="PROSITE" id="PS50987">
    <property type="entry name" value="HTH_ARSR_2"/>
    <property type="match status" value="1"/>
</dbReference>
<dbReference type="InterPro" id="IPR036388">
    <property type="entry name" value="WH-like_DNA-bd_sf"/>
</dbReference>
<dbReference type="KEGG" id="ari:UM93_01280"/>
<dbReference type="Gene3D" id="1.10.10.10">
    <property type="entry name" value="Winged helix-like DNA-binding domain superfamily/Winged helix DNA-binding domain"/>
    <property type="match status" value="1"/>
</dbReference>
<dbReference type="AlphaFoldDB" id="A0A0D4BVR7"/>
<keyword evidence="3" id="KW-1185">Reference proteome</keyword>
<dbReference type="STRING" id="1618207.UM93_01280"/>
<dbReference type="SMART" id="SM00418">
    <property type="entry name" value="HTH_ARSR"/>
    <property type="match status" value="1"/>
</dbReference>
<dbReference type="HOGENOM" id="CLU_097806_0_2_11"/>
<dbReference type="PATRIC" id="fig|1618207.4.peg.263"/>
<dbReference type="EMBL" id="CP011005">
    <property type="protein sequence ID" value="AJT40512.1"/>
    <property type="molecule type" value="Genomic_DNA"/>
</dbReference>
<proteinExistence type="predicted"/>
<dbReference type="OrthoDB" id="9806976at2"/>
<gene>
    <name evidence="2" type="ORF">UM93_01280</name>
</gene>
<evidence type="ECO:0000259" key="1">
    <source>
        <dbReference type="PROSITE" id="PS50987"/>
    </source>
</evidence>
<dbReference type="InterPro" id="IPR036390">
    <property type="entry name" value="WH_DNA-bd_sf"/>
</dbReference>
<dbReference type="PRINTS" id="PR00778">
    <property type="entry name" value="HTHARSR"/>
</dbReference>
<sequence length="112" mass="12891">MHQNQLTAEELDRAFAALSDPIRRQIIARLSISDATVNELAAPFDISLQAISKHLQVLQNAGLISRRREAQRRPCHLIRENLAQLTAWINEYSTEQEQKFQRLEALLTNEKD</sequence>
<dbReference type="PANTHER" id="PTHR38600">
    <property type="entry name" value="TRANSCRIPTIONAL REGULATORY PROTEIN"/>
    <property type="match status" value="1"/>
</dbReference>
<dbReference type="GO" id="GO:0003700">
    <property type="term" value="F:DNA-binding transcription factor activity"/>
    <property type="evidence" value="ECO:0007669"/>
    <property type="project" value="InterPro"/>
</dbReference>
<protein>
    <submittedName>
        <fullName evidence="2">ArsR family transcriptional regulator</fullName>
    </submittedName>
</protein>
<evidence type="ECO:0000313" key="3">
    <source>
        <dbReference type="Proteomes" id="UP000061839"/>
    </source>
</evidence>
<accession>A0A0D4BVR7</accession>
<dbReference type="PANTHER" id="PTHR38600:SF2">
    <property type="entry name" value="SLL0088 PROTEIN"/>
    <property type="match status" value="1"/>
</dbReference>